<dbReference type="Gene3D" id="3.30.200.20">
    <property type="entry name" value="Phosphorylase Kinase, domain 1"/>
    <property type="match status" value="1"/>
</dbReference>
<keyword evidence="2 9" id="KW-0723">Serine/threonine-protein kinase</keyword>
<dbReference type="Gene3D" id="1.10.510.10">
    <property type="entry name" value="Transferase(Phosphotransferase) domain 1"/>
    <property type="match status" value="1"/>
</dbReference>
<feature type="region of interest" description="Disordered" evidence="7">
    <location>
        <begin position="331"/>
        <end position="394"/>
    </location>
</feature>
<feature type="compositionally biased region" description="Basic and acidic residues" evidence="7">
    <location>
        <begin position="379"/>
        <end position="388"/>
    </location>
</feature>
<evidence type="ECO:0000256" key="3">
    <source>
        <dbReference type="ARBA" id="ARBA00022679"/>
    </source>
</evidence>
<keyword evidence="4" id="KW-0547">Nucleotide-binding</keyword>
<dbReference type="EMBL" id="JACHMH010000001">
    <property type="protein sequence ID" value="MBB4681228.1"/>
    <property type="molecule type" value="Genomic_DNA"/>
</dbReference>
<organism evidence="9 10">
    <name type="scientific">Crossiella cryophila</name>
    <dbReference type="NCBI Taxonomy" id="43355"/>
    <lineage>
        <taxon>Bacteria</taxon>
        <taxon>Bacillati</taxon>
        <taxon>Actinomycetota</taxon>
        <taxon>Actinomycetes</taxon>
        <taxon>Pseudonocardiales</taxon>
        <taxon>Pseudonocardiaceae</taxon>
        <taxon>Crossiella</taxon>
    </lineage>
</organism>
<dbReference type="CDD" id="cd14014">
    <property type="entry name" value="STKc_PknB_like"/>
    <property type="match status" value="1"/>
</dbReference>
<keyword evidence="10" id="KW-1185">Reference proteome</keyword>
<dbReference type="EC" id="2.7.11.1" evidence="1"/>
<evidence type="ECO:0000256" key="7">
    <source>
        <dbReference type="SAM" id="MobiDB-lite"/>
    </source>
</evidence>
<dbReference type="PROSITE" id="PS00108">
    <property type="entry name" value="PROTEIN_KINASE_ST"/>
    <property type="match status" value="1"/>
</dbReference>
<keyword evidence="6" id="KW-0067">ATP-binding</keyword>
<dbReference type="GO" id="GO:0005524">
    <property type="term" value="F:ATP binding"/>
    <property type="evidence" value="ECO:0007669"/>
    <property type="project" value="UniProtKB-KW"/>
</dbReference>
<evidence type="ECO:0000313" key="9">
    <source>
        <dbReference type="EMBL" id="MBB4681228.1"/>
    </source>
</evidence>
<feature type="region of interest" description="Disordered" evidence="7">
    <location>
        <begin position="272"/>
        <end position="295"/>
    </location>
</feature>
<sequence length="550" mass="59084">MAPEETRAGRVIGGRYRLVERLAAGGFGRVWRAYDESLRVEVAVKEVWLPPTLSDTERAERLARAEREARNAAALRAHPNIVPVYDLVIEDGVPWMVMRLIEGRSLAERLQQRRLSEAETREVATALLAALGAAHGAGIVHRDVKPANVMLAEGGEVLLTDFGIAVHRADRRVTESGMIIGSLEYLSPERARGEDGAAPSDLFSLGVTLYRAVEGFSPFRREPPIGALDAVKFAEAPAMKRAGDLEPLISRLLAKDPARRPTVAEARALLDPPSETLTATRDEIRPPDRPTPNRGGAALVVSALVTVGLVLLYNGHPPFTDYVDSKLGWSGTTTPSAAPTTSSTLRAGLSGENTTRRTTPATSTTRPGTTTPSTTADSRSLDRQETDRTPLTAAGLLPKTFRDSKNVEYSLRSSGVHSCLGNAEREPVRAGLRRARCSNMLAATFVDHSNKILVSVVVVPLASATAASTAYEELKGSNTADWGIWCPTSGPGSTVCQGDYNKAAQSGYIRSTHRYLIHARAMYVNLSSGTVEKPWVEAAAQKTSALAGPQ</sequence>
<feature type="compositionally biased region" description="Low complexity" evidence="7">
    <location>
        <begin position="356"/>
        <end position="378"/>
    </location>
</feature>
<comment type="caution">
    <text evidence="9">The sequence shown here is derived from an EMBL/GenBank/DDBJ whole genome shotgun (WGS) entry which is preliminary data.</text>
</comment>
<dbReference type="PANTHER" id="PTHR43289:SF6">
    <property type="entry name" value="SERINE_THREONINE-PROTEIN KINASE NEKL-3"/>
    <property type="match status" value="1"/>
</dbReference>
<evidence type="ECO:0000259" key="8">
    <source>
        <dbReference type="PROSITE" id="PS50011"/>
    </source>
</evidence>
<evidence type="ECO:0000256" key="1">
    <source>
        <dbReference type="ARBA" id="ARBA00012513"/>
    </source>
</evidence>
<keyword evidence="5 9" id="KW-0418">Kinase</keyword>
<evidence type="ECO:0000256" key="5">
    <source>
        <dbReference type="ARBA" id="ARBA00022777"/>
    </source>
</evidence>
<protein>
    <recommendedName>
        <fullName evidence="1">non-specific serine/threonine protein kinase</fullName>
        <ecNumber evidence="1">2.7.11.1</ecNumber>
    </recommendedName>
</protein>
<dbReference type="SUPFAM" id="SSF56112">
    <property type="entry name" value="Protein kinase-like (PK-like)"/>
    <property type="match status" value="1"/>
</dbReference>
<accession>A0A7W7CK36</accession>
<dbReference type="GO" id="GO:0004674">
    <property type="term" value="F:protein serine/threonine kinase activity"/>
    <property type="evidence" value="ECO:0007669"/>
    <property type="project" value="UniProtKB-KW"/>
</dbReference>
<name>A0A7W7CK36_9PSEU</name>
<feature type="compositionally biased region" description="Low complexity" evidence="7">
    <location>
        <begin position="332"/>
        <end position="344"/>
    </location>
</feature>
<proteinExistence type="predicted"/>
<evidence type="ECO:0000256" key="6">
    <source>
        <dbReference type="ARBA" id="ARBA00022840"/>
    </source>
</evidence>
<dbReference type="RefSeq" id="WP_185007650.1">
    <property type="nucleotide sequence ID" value="NZ_BAAAUI010000051.1"/>
</dbReference>
<dbReference type="Proteomes" id="UP000533598">
    <property type="component" value="Unassembled WGS sequence"/>
</dbReference>
<evidence type="ECO:0000256" key="4">
    <source>
        <dbReference type="ARBA" id="ARBA00022741"/>
    </source>
</evidence>
<dbReference type="InterPro" id="IPR000719">
    <property type="entry name" value="Prot_kinase_dom"/>
</dbReference>
<dbReference type="InterPro" id="IPR011009">
    <property type="entry name" value="Kinase-like_dom_sf"/>
</dbReference>
<evidence type="ECO:0000313" key="10">
    <source>
        <dbReference type="Proteomes" id="UP000533598"/>
    </source>
</evidence>
<dbReference type="PANTHER" id="PTHR43289">
    <property type="entry name" value="MITOGEN-ACTIVATED PROTEIN KINASE KINASE KINASE 20-RELATED"/>
    <property type="match status" value="1"/>
</dbReference>
<dbReference type="AlphaFoldDB" id="A0A7W7CK36"/>
<evidence type="ECO:0000256" key="2">
    <source>
        <dbReference type="ARBA" id="ARBA00022527"/>
    </source>
</evidence>
<dbReference type="SMART" id="SM00220">
    <property type="entry name" value="S_TKc"/>
    <property type="match status" value="1"/>
</dbReference>
<dbReference type="InterPro" id="IPR008271">
    <property type="entry name" value="Ser/Thr_kinase_AS"/>
</dbReference>
<feature type="domain" description="Protein kinase" evidence="8">
    <location>
        <begin position="16"/>
        <end position="277"/>
    </location>
</feature>
<dbReference type="Pfam" id="PF00069">
    <property type="entry name" value="Pkinase"/>
    <property type="match status" value="1"/>
</dbReference>
<reference evidence="9 10" key="1">
    <citation type="submission" date="2020-08" db="EMBL/GenBank/DDBJ databases">
        <title>Sequencing the genomes of 1000 actinobacteria strains.</title>
        <authorList>
            <person name="Klenk H.-P."/>
        </authorList>
    </citation>
    <scope>NUCLEOTIDE SEQUENCE [LARGE SCALE GENOMIC DNA]</scope>
    <source>
        <strain evidence="9 10">DSM 44230</strain>
    </source>
</reference>
<gene>
    <name evidence="9" type="ORF">HNR67_007346</name>
</gene>
<keyword evidence="3" id="KW-0808">Transferase</keyword>
<dbReference type="PROSITE" id="PS50011">
    <property type="entry name" value="PROTEIN_KINASE_DOM"/>
    <property type="match status" value="1"/>
</dbReference>